<dbReference type="Proteomes" id="UP000027821">
    <property type="component" value="Unassembled WGS sequence"/>
</dbReference>
<accession>A0A074KXM6</accession>
<evidence type="ECO:0000313" key="1">
    <source>
        <dbReference type="EMBL" id="KEO74726.1"/>
    </source>
</evidence>
<dbReference type="STRING" id="1048983.EL17_03350"/>
<dbReference type="AlphaFoldDB" id="A0A074KXM6"/>
<comment type="caution">
    <text evidence="1">The sequence shown here is derived from an EMBL/GenBank/DDBJ whole genome shotgun (WGS) entry which is preliminary data.</text>
</comment>
<dbReference type="EMBL" id="JMIH01000014">
    <property type="protein sequence ID" value="KEO74726.1"/>
    <property type="molecule type" value="Genomic_DNA"/>
</dbReference>
<proteinExistence type="predicted"/>
<evidence type="ECO:0000313" key="2">
    <source>
        <dbReference type="Proteomes" id="UP000027821"/>
    </source>
</evidence>
<protein>
    <submittedName>
        <fullName evidence="1">Uncharacterized protein</fullName>
    </submittedName>
</protein>
<dbReference type="OrthoDB" id="848726at2"/>
<name>A0A074KXM6_9BACT</name>
<keyword evidence="2" id="KW-1185">Reference proteome</keyword>
<organism evidence="1 2">
    <name type="scientific">Anditalea andensis</name>
    <dbReference type="NCBI Taxonomy" id="1048983"/>
    <lineage>
        <taxon>Bacteria</taxon>
        <taxon>Pseudomonadati</taxon>
        <taxon>Bacteroidota</taxon>
        <taxon>Cytophagia</taxon>
        <taxon>Cytophagales</taxon>
        <taxon>Cytophagaceae</taxon>
        <taxon>Anditalea</taxon>
    </lineage>
</organism>
<dbReference type="PROSITE" id="PS51257">
    <property type="entry name" value="PROKAR_LIPOPROTEIN"/>
    <property type="match status" value="1"/>
</dbReference>
<dbReference type="RefSeq" id="WP_035070891.1">
    <property type="nucleotide sequence ID" value="NZ_JMIH01000014.1"/>
</dbReference>
<gene>
    <name evidence="1" type="ORF">EL17_03350</name>
</gene>
<reference evidence="1 2" key="1">
    <citation type="submission" date="2014-04" db="EMBL/GenBank/DDBJ databases">
        <title>Characterization and application of a salt tolerant electro-active bacterium.</title>
        <authorList>
            <person name="Yang L."/>
            <person name="Wei S."/>
            <person name="Tay Q.X.M."/>
        </authorList>
    </citation>
    <scope>NUCLEOTIDE SEQUENCE [LARGE SCALE GENOMIC DNA]</scope>
    <source>
        <strain evidence="1 2">LY1</strain>
    </source>
</reference>
<sequence>MKNPIIFISLFNLLFFSCINNEEDIESIIEEEIIWVQHPFYQHDLKAMRGIFQLDNYILTQHDFGYGVRIYEQGNEQLSNFFVNLLVSQVPGRKHMHIDLSFPVNEKYFPVCFVEIPKSIFVYSLRSPMQINTAISGLEIKGEDIDPDFRDFYIIGSFRGNMIELKDDFLFVAYNVKAETNPHPLKFAIIELKQDLSGFGVGTELVSIKTINSPQKEDLFGNLFSSVLPVNDGFVISTSFKLFKFYFDGTVKVFERNNIDKNDHERYTESILIKDPKTNVILCLDISNMLDSYYSMDDGETWDLLKDFHSSNDFSTLDMIRYIHHNDELYGIYNSQLFKISITPNHFAINELDNTGLEGHKITGISHYQKDSLVMVSSRSGAFYKPANELDKPKINAAMNTIFGGL</sequence>